<protein>
    <submittedName>
        <fullName evidence="1">Uncharacterized protein</fullName>
    </submittedName>
</protein>
<organism evidence="1 2">
    <name type="scientific">Leptospira interrogans str. 2002000626</name>
    <dbReference type="NCBI Taxonomy" id="996803"/>
    <lineage>
        <taxon>Bacteria</taxon>
        <taxon>Pseudomonadati</taxon>
        <taxon>Spirochaetota</taxon>
        <taxon>Spirochaetia</taxon>
        <taxon>Leptospirales</taxon>
        <taxon>Leptospiraceae</taxon>
        <taxon>Leptospira</taxon>
    </lineage>
</organism>
<proteinExistence type="predicted"/>
<gene>
    <name evidence="1" type="ORF">LEP1GSC029_3391</name>
</gene>
<dbReference type="Proteomes" id="UP000012329">
    <property type="component" value="Unassembled WGS sequence"/>
</dbReference>
<sequence length="118" mass="13379">MIINASTIPILKSLEVLVPVFQVSGKYVGGEYQKNTEPDEKRLIVLPISGEEIKNGEPGFYTYEDKLVIELGSRTLNEKDRFRFEKKTFEIVKHADYISIANVAKYTAKKVHESQNSG</sequence>
<evidence type="ECO:0000313" key="1">
    <source>
        <dbReference type="EMBL" id="EMY05322.1"/>
    </source>
</evidence>
<dbReference type="EMBL" id="AFJL02000087">
    <property type="protein sequence ID" value="EMY05322.1"/>
    <property type="molecule type" value="Genomic_DNA"/>
</dbReference>
<dbReference type="AlphaFoldDB" id="A0A829CZC0"/>
<accession>A0A829CZC0</accession>
<name>A0A829CZC0_LEPIR</name>
<reference evidence="1 2" key="1">
    <citation type="submission" date="2013-02" db="EMBL/GenBank/DDBJ databases">
        <authorList>
            <person name="Harkins D.M."/>
            <person name="Durkin A.S."/>
            <person name="Brinkac L.M."/>
            <person name="Haft D.H."/>
            <person name="Selengut J.D."/>
            <person name="Sanka R."/>
            <person name="DePew J."/>
            <person name="Purushe J."/>
            <person name="Whelen A.C."/>
            <person name="Vinetz J.M."/>
            <person name="Sutton G.G."/>
            <person name="Nierman W.C."/>
            <person name="Fouts D.E."/>
        </authorList>
    </citation>
    <scope>NUCLEOTIDE SEQUENCE [LARGE SCALE GENOMIC DNA]</scope>
    <source>
        <strain evidence="1 2">2002000626</strain>
    </source>
</reference>
<evidence type="ECO:0000313" key="2">
    <source>
        <dbReference type="Proteomes" id="UP000012329"/>
    </source>
</evidence>
<comment type="caution">
    <text evidence="1">The sequence shown here is derived from an EMBL/GenBank/DDBJ whole genome shotgun (WGS) entry which is preliminary data.</text>
</comment>